<evidence type="ECO:0000313" key="7">
    <source>
        <dbReference type="Proteomes" id="UP001164768"/>
    </source>
</evidence>
<comment type="similarity">
    <text evidence="1">Belongs to the thioredoxin family.</text>
</comment>
<reference evidence="4 6" key="1">
    <citation type="submission" date="2017-09" db="EMBL/GenBank/DDBJ databases">
        <title>Genome sequence of Lactobacillus brevis D7.</title>
        <authorList>
            <person name="Kwon M.-S."/>
            <person name="Lim S.K."/>
            <person name="Choi H.-J."/>
        </authorList>
    </citation>
    <scope>NUCLEOTIDE SEQUENCE [LARGE SCALE GENOMIC DNA]</scope>
    <source>
        <strain evidence="4 6">D7</strain>
    </source>
</reference>
<accession>A0A2A3TU64</accession>
<dbReference type="RefSeq" id="WP_008855846.1">
    <property type="nucleotide sequence ID" value="NZ_BBOW01000029.1"/>
</dbReference>
<dbReference type="CDD" id="cd02947">
    <property type="entry name" value="TRX_family"/>
    <property type="match status" value="1"/>
</dbReference>
<organism evidence="4 6">
    <name type="scientific">Levilactobacillus brevis</name>
    <name type="common">Lactobacillus brevis</name>
    <dbReference type="NCBI Taxonomy" id="1580"/>
    <lineage>
        <taxon>Bacteria</taxon>
        <taxon>Bacillati</taxon>
        <taxon>Bacillota</taxon>
        <taxon>Bacilli</taxon>
        <taxon>Lactobacillales</taxon>
        <taxon>Lactobacillaceae</taxon>
        <taxon>Levilactobacillus</taxon>
    </lineage>
</organism>
<evidence type="ECO:0000259" key="3">
    <source>
        <dbReference type="PROSITE" id="PS51352"/>
    </source>
</evidence>
<name>A0A2A3TU64_LEVBR</name>
<dbReference type="SUPFAM" id="SSF52833">
    <property type="entry name" value="Thioredoxin-like"/>
    <property type="match status" value="1"/>
</dbReference>
<keyword evidence="2" id="KW-0676">Redox-active center</keyword>
<dbReference type="GeneID" id="57134053"/>
<dbReference type="GO" id="GO:0005737">
    <property type="term" value="C:cytoplasm"/>
    <property type="evidence" value="ECO:0007669"/>
    <property type="project" value="TreeGrafter"/>
</dbReference>
<dbReference type="PANTHER" id="PTHR45663">
    <property type="entry name" value="GEO12009P1"/>
    <property type="match status" value="1"/>
</dbReference>
<feature type="domain" description="Thioredoxin" evidence="3">
    <location>
        <begin position="1"/>
        <end position="93"/>
    </location>
</feature>
<dbReference type="PROSITE" id="PS51352">
    <property type="entry name" value="THIOREDOXIN_2"/>
    <property type="match status" value="1"/>
</dbReference>
<proteinExistence type="inferred from homology"/>
<evidence type="ECO:0000256" key="2">
    <source>
        <dbReference type="ARBA" id="ARBA00023284"/>
    </source>
</evidence>
<gene>
    <name evidence="4" type="ORF">CNR29_13880</name>
    <name evidence="5" type="ORF">ORR04_14170</name>
</gene>
<evidence type="ECO:0000313" key="6">
    <source>
        <dbReference type="Proteomes" id="UP000217918"/>
    </source>
</evidence>
<evidence type="ECO:0000313" key="5">
    <source>
        <dbReference type="EMBL" id="WAD03257.1"/>
    </source>
</evidence>
<dbReference type="InterPro" id="IPR036249">
    <property type="entry name" value="Thioredoxin-like_sf"/>
</dbReference>
<dbReference type="GO" id="GO:0015035">
    <property type="term" value="F:protein-disulfide reductase activity"/>
    <property type="evidence" value="ECO:0007669"/>
    <property type="project" value="TreeGrafter"/>
</dbReference>
<dbReference type="EMBL" id="NVYO01000005">
    <property type="protein sequence ID" value="PBQ22370.1"/>
    <property type="molecule type" value="Genomic_DNA"/>
</dbReference>
<dbReference type="AlphaFoldDB" id="A0A2A3TU64"/>
<dbReference type="PANTHER" id="PTHR45663:SF11">
    <property type="entry name" value="GEO12009P1"/>
    <property type="match status" value="1"/>
</dbReference>
<sequence length="93" mass="10843">MSTIDKTLTLINFENNWCAQCYTQRPIINKISHDFNSYLNVRVVNSDAHPELAKKYNVYSAPSTILLRDGKIVEKITRFIDQSQLTTLIKYYL</sequence>
<protein>
    <submittedName>
        <fullName evidence="4 5">Thioredoxin</fullName>
    </submittedName>
</protein>
<keyword evidence="5" id="KW-0614">Plasmid</keyword>
<dbReference type="Proteomes" id="UP000217918">
    <property type="component" value="Unassembled WGS sequence"/>
</dbReference>
<dbReference type="EMBL" id="CP113125">
    <property type="protein sequence ID" value="WAD03257.1"/>
    <property type="molecule type" value="Genomic_DNA"/>
</dbReference>
<dbReference type="Gene3D" id="3.40.30.10">
    <property type="entry name" value="Glutaredoxin"/>
    <property type="match status" value="1"/>
</dbReference>
<geneLocation type="plasmid" evidence="5 7">
    <name>pBRV295</name>
</geneLocation>
<dbReference type="Pfam" id="PF00085">
    <property type="entry name" value="Thioredoxin"/>
    <property type="match status" value="1"/>
</dbReference>
<reference evidence="5" key="2">
    <citation type="submission" date="2022-11" db="EMBL/GenBank/DDBJ databases">
        <title>Whole genome sequence of Levilactobacillus brevis SMB091.</title>
        <authorList>
            <person name="Kim J.-M."/>
            <person name="Kim O.-C."/>
            <person name="Choi Y.H."/>
            <person name="Han N.S."/>
            <person name="Hurh B."/>
        </authorList>
    </citation>
    <scope>NUCLEOTIDE SEQUENCE</scope>
    <source>
        <strain evidence="5">SMB091</strain>
        <plasmid evidence="5">pBRV295</plasmid>
    </source>
</reference>
<evidence type="ECO:0000256" key="1">
    <source>
        <dbReference type="ARBA" id="ARBA00008987"/>
    </source>
</evidence>
<dbReference type="Proteomes" id="UP001164768">
    <property type="component" value="Plasmid pBRV295"/>
</dbReference>
<evidence type="ECO:0000313" key="4">
    <source>
        <dbReference type="EMBL" id="PBQ22370.1"/>
    </source>
</evidence>
<dbReference type="InterPro" id="IPR013766">
    <property type="entry name" value="Thioredoxin_domain"/>
</dbReference>